<organism evidence="3 4">
    <name type="scientific">SAR324 cluster bacterium</name>
    <dbReference type="NCBI Taxonomy" id="2024889"/>
    <lineage>
        <taxon>Bacteria</taxon>
        <taxon>Deltaproteobacteria</taxon>
        <taxon>SAR324 cluster</taxon>
    </lineage>
</organism>
<feature type="region of interest" description="Disordered" evidence="2">
    <location>
        <begin position="123"/>
        <end position="189"/>
    </location>
</feature>
<name>A0A432G661_9DELT</name>
<dbReference type="InterPro" id="IPR011990">
    <property type="entry name" value="TPR-like_helical_dom_sf"/>
</dbReference>
<dbReference type="AlphaFoldDB" id="A0A432G661"/>
<protein>
    <submittedName>
        <fullName evidence="3">Uncharacterized protein</fullName>
    </submittedName>
</protein>
<feature type="non-terminal residue" evidence="3">
    <location>
        <position position="1"/>
    </location>
</feature>
<keyword evidence="1" id="KW-0802">TPR repeat</keyword>
<evidence type="ECO:0000313" key="3">
    <source>
        <dbReference type="EMBL" id="RTZ79263.1"/>
    </source>
</evidence>
<dbReference type="InterPro" id="IPR019734">
    <property type="entry name" value="TPR_rpt"/>
</dbReference>
<reference evidence="3 4" key="1">
    <citation type="submission" date="2018-06" db="EMBL/GenBank/DDBJ databases">
        <title>Combined omics and stable isotope probing to characterize newly discovered Mariana Back-Arc vent microbial communities.</title>
        <authorList>
            <person name="Trembath-Reichert E."/>
            <person name="Huber J.A."/>
        </authorList>
    </citation>
    <scope>NUCLEOTIDE SEQUENCE [LARGE SCALE GENOMIC DNA]</scope>
    <source>
        <strain evidence="3">MAG 63_2</strain>
    </source>
</reference>
<evidence type="ECO:0000256" key="2">
    <source>
        <dbReference type="SAM" id="MobiDB-lite"/>
    </source>
</evidence>
<dbReference type="EMBL" id="QNZM01000238">
    <property type="protein sequence ID" value="RTZ79263.1"/>
    <property type="molecule type" value="Genomic_DNA"/>
</dbReference>
<feature type="repeat" description="TPR" evidence="1">
    <location>
        <begin position="74"/>
        <end position="107"/>
    </location>
</feature>
<dbReference type="Gene3D" id="1.25.40.10">
    <property type="entry name" value="Tetratricopeptide repeat domain"/>
    <property type="match status" value="1"/>
</dbReference>
<evidence type="ECO:0000313" key="4">
    <source>
        <dbReference type="Proteomes" id="UP000286732"/>
    </source>
</evidence>
<feature type="compositionally biased region" description="Polar residues" evidence="2">
    <location>
        <begin position="146"/>
        <end position="177"/>
    </location>
</feature>
<dbReference type="SUPFAM" id="SSF48452">
    <property type="entry name" value="TPR-like"/>
    <property type="match status" value="1"/>
</dbReference>
<dbReference type="PROSITE" id="PS50005">
    <property type="entry name" value="TPR"/>
    <property type="match status" value="1"/>
</dbReference>
<accession>A0A432G661</accession>
<dbReference type="Proteomes" id="UP000286732">
    <property type="component" value="Unassembled WGS sequence"/>
</dbReference>
<evidence type="ECO:0000256" key="1">
    <source>
        <dbReference type="PROSITE-ProRule" id="PRU00339"/>
    </source>
</evidence>
<gene>
    <name evidence="3" type="ORF">DSY98_06170</name>
</gene>
<proteinExistence type="predicted"/>
<sequence>AVLLGVTARPSSALAFGWDDLWLRPDQQAAKLFQQGETKQAAELFESSEWKGAAAYRSGDYEKAIEHFSQQNHSRANFNSGNALAFAGRLQESLEAFERVLADNPQDVDAQYNHDLIEKLLKEQQKKKQHQEGQQGANQKNKQDQQDGSSQTQEKQNAQSAQDSSGDNAGTSDQQTAEAVKNNAEKESTAEKIMKNLMKKKLNLQIMKKGRKKLMDLPQKKTQKTRNRIQLRLILPNSNSLNNG</sequence>
<comment type="caution">
    <text evidence="3">The sequence shown here is derived from an EMBL/GenBank/DDBJ whole genome shotgun (WGS) entry which is preliminary data.</text>
</comment>